<dbReference type="EMBL" id="CP045897">
    <property type="protein sequence ID" value="QQP51346.1"/>
    <property type="molecule type" value="Genomic_DNA"/>
</dbReference>
<evidence type="ECO:0000256" key="1">
    <source>
        <dbReference type="SAM" id="MobiDB-lite"/>
    </source>
</evidence>
<evidence type="ECO:0000313" key="2">
    <source>
        <dbReference type="EMBL" id="QQP51346.1"/>
    </source>
</evidence>
<protein>
    <submittedName>
        <fullName evidence="2">Uncharacterized protein</fullName>
    </submittedName>
</protein>
<organism evidence="2 3">
    <name type="scientific">Caligus rogercresseyi</name>
    <name type="common">Sea louse</name>
    <dbReference type="NCBI Taxonomy" id="217165"/>
    <lineage>
        <taxon>Eukaryota</taxon>
        <taxon>Metazoa</taxon>
        <taxon>Ecdysozoa</taxon>
        <taxon>Arthropoda</taxon>
        <taxon>Crustacea</taxon>
        <taxon>Multicrustacea</taxon>
        <taxon>Hexanauplia</taxon>
        <taxon>Copepoda</taxon>
        <taxon>Siphonostomatoida</taxon>
        <taxon>Caligidae</taxon>
        <taxon>Caligus</taxon>
    </lineage>
</organism>
<dbReference type="Proteomes" id="UP000595437">
    <property type="component" value="Chromosome 8"/>
</dbReference>
<accession>A0A7T8HKB0</accession>
<evidence type="ECO:0000313" key="3">
    <source>
        <dbReference type="Proteomes" id="UP000595437"/>
    </source>
</evidence>
<reference evidence="3" key="1">
    <citation type="submission" date="2021-01" db="EMBL/GenBank/DDBJ databases">
        <title>Caligus Genome Assembly.</title>
        <authorList>
            <person name="Gallardo-Escarate C."/>
        </authorList>
    </citation>
    <scope>NUCLEOTIDE SEQUENCE [LARGE SCALE GENOMIC DNA]</scope>
</reference>
<gene>
    <name evidence="2" type="ORF">FKW44_012672</name>
</gene>
<name>A0A7T8HKB0_CALRO</name>
<dbReference type="AlphaFoldDB" id="A0A7T8HKB0"/>
<feature type="compositionally biased region" description="Polar residues" evidence="1">
    <location>
        <begin position="24"/>
        <end position="34"/>
    </location>
</feature>
<sequence>MELLPRLSEDYAKATGSVVHSDKQTNPQLSKQEQQIKSINDKMIELLKL</sequence>
<keyword evidence="3" id="KW-1185">Reference proteome</keyword>
<proteinExistence type="predicted"/>
<feature type="region of interest" description="Disordered" evidence="1">
    <location>
        <begin position="15"/>
        <end position="34"/>
    </location>
</feature>